<feature type="non-terminal residue" evidence="1">
    <location>
        <position position="979"/>
    </location>
</feature>
<proteinExistence type="predicted"/>
<keyword evidence="2" id="KW-1185">Reference proteome</keyword>
<sequence length="979" mass="105814">MALPGDAPELDGDLDIILIMQERDAYKKEAETLRQTVDRQRFIIKSLQDQFARMQGASAASTPSVRQSGLSPEQQSSEPVDPPHDPAASRNALGLSSLDVSSLPAAVPPERNASQGSQLGDLPLRAPDAAAASQPAAQGNARPWAKSTRLSEIYADYSARHNSVAPMFKASTAAWAAGGADADNSTTLRQPPSAPQPSGSSFIESFKTSTQRPELLSGWAAPRVQSDHSDLSSEGRISSLALESSRDLSVSMDTGDRECLRTNALGLQGEVPTIPRPARSLGPANGPTGAGNTSGNATLAESEAHQDASMASPASDALSEDLVLRPVSLIANHHAPEQPKHGFAPISADSTDERYQWRESRVAAYEYCAQDMGEQDGPGSAMSAAQIRHAHEQQQQQQQQPWRPSSGDSLSSYHGSGAAVRWAEDTSREARPAVFASPPEQHVSRARADSSQPSERGSVAQTSTSSSSVQPKSDGRSGHGPAARGDTAAYDAGGSFALQGPSSVYSTASAAKEIPTGPPLTSLHNIDVQIKDSRVKIDERGKEVNVYMIDVVWRREITGLSLQEILAESQQAEIVLWTVEKRYSDFLNLNGKLRYVIHRERLLEKLERLPDKDIFRPNAPSKSDKRKLWFEKYLRKALSLGLTDKRPLLEFLSSDQMMEPEKKMPILLGHKEGFLVKKGKNFGGWKRRYYVCKSNRPVLEYSETPGGAIIGAINLSGAVVKTGKAPADDLVPARAKGTSRETDMFRHAFLIEERPKREGRDTIAHPLWADSDRERDEWVMALRYVIVRDSEGPERAMKEVTKLVKHARSKEAKPLMIHQIQTSLTHEQGARRSVEHTRQKEEQQRSAASAADSRGAGKFGSPLSRQMWPHNAAPGNAEDGAPGIAAAAGLEAGSDAMGEQPGTGAPAMRPSPAAIATSLSTSFAGYNESLSDQAERHSAHYVASEISTIESSIYSSYNGNSGGSRLNDVSSRSIDERNS</sequence>
<evidence type="ECO:0000313" key="1">
    <source>
        <dbReference type="EMBL" id="KAJ2772978.1"/>
    </source>
</evidence>
<dbReference type="EMBL" id="JANBUJ010000289">
    <property type="protein sequence ID" value="KAJ2772978.1"/>
    <property type="molecule type" value="Genomic_DNA"/>
</dbReference>
<accession>A0ACC1K3X8</accession>
<comment type="caution">
    <text evidence="1">The sequence shown here is derived from an EMBL/GenBank/DDBJ whole genome shotgun (WGS) entry which is preliminary data.</text>
</comment>
<protein>
    <submittedName>
        <fullName evidence="1">Rho GTPase activating protein</fullName>
    </submittedName>
</protein>
<organism evidence="1 2">
    <name type="scientific">Coemansia nantahalensis</name>
    <dbReference type="NCBI Taxonomy" id="2789366"/>
    <lineage>
        <taxon>Eukaryota</taxon>
        <taxon>Fungi</taxon>
        <taxon>Fungi incertae sedis</taxon>
        <taxon>Zoopagomycota</taxon>
        <taxon>Kickxellomycotina</taxon>
        <taxon>Kickxellomycetes</taxon>
        <taxon>Kickxellales</taxon>
        <taxon>Kickxellaceae</taxon>
        <taxon>Coemansia</taxon>
    </lineage>
</organism>
<gene>
    <name evidence="1" type="primary">BEM3_1</name>
    <name evidence="1" type="ORF">IWQ57_001524</name>
</gene>
<dbReference type="Proteomes" id="UP001140234">
    <property type="component" value="Unassembled WGS sequence"/>
</dbReference>
<evidence type="ECO:0000313" key="2">
    <source>
        <dbReference type="Proteomes" id="UP001140234"/>
    </source>
</evidence>
<reference evidence="1" key="1">
    <citation type="submission" date="2022-07" db="EMBL/GenBank/DDBJ databases">
        <title>Phylogenomic reconstructions and comparative analyses of Kickxellomycotina fungi.</title>
        <authorList>
            <person name="Reynolds N.K."/>
            <person name="Stajich J.E."/>
            <person name="Barry K."/>
            <person name="Grigoriev I.V."/>
            <person name="Crous P."/>
            <person name="Smith M.E."/>
        </authorList>
    </citation>
    <scope>NUCLEOTIDE SEQUENCE</scope>
    <source>
        <strain evidence="1">CBS 109366</strain>
    </source>
</reference>
<name>A0ACC1K3X8_9FUNG</name>